<evidence type="ECO:0000259" key="2">
    <source>
        <dbReference type="Pfam" id="PF06722"/>
    </source>
</evidence>
<dbReference type="InterPro" id="IPR010610">
    <property type="entry name" value="EryCIII-like_C"/>
</dbReference>
<name>A0A0H5RKK8_9MYCO</name>
<dbReference type="AlphaFoldDB" id="A0A0H5RKK8"/>
<protein>
    <submittedName>
        <fullName evidence="3">Glycosyltransferase 28</fullName>
    </submittedName>
</protein>
<keyword evidence="4" id="KW-1185">Reference proteome</keyword>
<feature type="domain" description="Glycosyltransferase family 28 N-terminal" evidence="1">
    <location>
        <begin position="3"/>
        <end position="85"/>
    </location>
</feature>
<evidence type="ECO:0000259" key="1">
    <source>
        <dbReference type="Pfam" id="PF03033"/>
    </source>
</evidence>
<evidence type="ECO:0000313" key="4">
    <source>
        <dbReference type="Proteomes" id="UP000199147"/>
    </source>
</evidence>
<dbReference type="Pfam" id="PF06722">
    <property type="entry name" value="EryCIII-like_C"/>
    <property type="match status" value="1"/>
</dbReference>
<dbReference type="InterPro" id="IPR002213">
    <property type="entry name" value="UDP_glucos_trans"/>
</dbReference>
<dbReference type="CDD" id="cd03784">
    <property type="entry name" value="GT1_Gtf-like"/>
    <property type="match status" value="1"/>
</dbReference>
<dbReference type="PANTHER" id="PTHR48050">
    <property type="entry name" value="STEROL 3-BETA-GLUCOSYLTRANSFERASE"/>
    <property type="match status" value="1"/>
</dbReference>
<dbReference type="Pfam" id="PF03033">
    <property type="entry name" value="Glyco_transf_28"/>
    <property type="match status" value="1"/>
</dbReference>
<dbReference type="InterPro" id="IPR050426">
    <property type="entry name" value="Glycosyltransferase_28"/>
</dbReference>
<dbReference type="Gene3D" id="3.40.50.2000">
    <property type="entry name" value="Glycogen Phosphorylase B"/>
    <property type="match status" value="2"/>
</dbReference>
<dbReference type="FunFam" id="3.40.50.2000:FF:000009">
    <property type="entry name" value="Sterol 3-beta-glucosyltransferase UGT80A2"/>
    <property type="match status" value="1"/>
</dbReference>
<feature type="domain" description="Erythromycin biosynthesis protein CIII-like C-terminal" evidence="2">
    <location>
        <begin position="293"/>
        <end position="385"/>
    </location>
</feature>
<dbReference type="GO" id="GO:0016758">
    <property type="term" value="F:hexosyltransferase activity"/>
    <property type="evidence" value="ECO:0007669"/>
    <property type="project" value="InterPro"/>
</dbReference>
<proteinExistence type="predicted"/>
<dbReference type="EMBL" id="CWKH01000001">
    <property type="protein sequence ID" value="CRZ14548.1"/>
    <property type="molecule type" value="Genomic_DNA"/>
</dbReference>
<keyword evidence="3" id="KW-0808">Transferase</keyword>
<reference evidence="4" key="1">
    <citation type="submission" date="2015-07" db="EMBL/GenBank/DDBJ databases">
        <authorList>
            <person name="Urmite Genomes"/>
        </authorList>
    </citation>
    <scope>NUCLEOTIDE SEQUENCE [LARGE SCALE GENOMIC DNA]</scope>
    <source>
        <strain evidence="4">type strain: ATCC 49404</strain>
    </source>
</reference>
<dbReference type="SUPFAM" id="SSF53756">
    <property type="entry name" value="UDP-Glycosyltransferase/glycogen phosphorylase"/>
    <property type="match status" value="1"/>
</dbReference>
<dbReference type="GO" id="GO:0033072">
    <property type="term" value="P:vancomycin biosynthetic process"/>
    <property type="evidence" value="ECO:0007669"/>
    <property type="project" value="UniProtKB-ARBA"/>
</dbReference>
<dbReference type="InterPro" id="IPR004276">
    <property type="entry name" value="GlycoTrans_28_N"/>
</dbReference>
<dbReference type="PANTHER" id="PTHR48050:SF13">
    <property type="entry name" value="STEROL 3-BETA-GLUCOSYLTRANSFERASE UGT80A2"/>
    <property type="match status" value="1"/>
</dbReference>
<dbReference type="OrthoDB" id="3253247at2"/>
<dbReference type="STRING" id="146018.BN2156_01398"/>
<dbReference type="GO" id="GO:0008194">
    <property type="term" value="F:UDP-glycosyltransferase activity"/>
    <property type="evidence" value="ECO:0007669"/>
    <property type="project" value="InterPro"/>
</dbReference>
<sequence length="414" mass="44129">MKFVVAVHGTRGDIEPCAAVGLALRDRGHEVRMAVPPNLIEFVEKVGLAPAAAYGVDSQKQLDNDVFRNFWKPQNPVTALREGIAYIAEGWADMNAALTPLAHGADLILTGTTYQEVAANVAEHHGIPLAALHYFPARPNSQIVPVPAPKWLIKSGFAGLEWALWRLSKKAEDTQRRELGLPPARVRSARRVVESGALEIQAYDGLVFPGLSAEWGDTRPLVGTITMGLGTDNDDEVASWIGRGKPPIYFGFGSMPVENPAAAVEMISGVCAELGQRALISSGVWDLPDICQPDHVKVVGAVNHAAVFPLCRAVVHHGGSGTTAAGLRAGVPALILWVAADQPIFARQIKRLKVGSAQRFSSVNAKSLRTGLQTILRPEFAARARTLGAGMTTPDVSVATAARLLEESAAAGHR</sequence>
<dbReference type="Proteomes" id="UP000199147">
    <property type="component" value="Unassembled WGS sequence"/>
</dbReference>
<evidence type="ECO:0000313" key="3">
    <source>
        <dbReference type="EMBL" id="CRZ14548.1"/>
    </source>
</evidence>
<dbReference type="RefSeq" id="WP_090511722.1">
    <property type="nucleotide sequence ID" value="NZ_CWKH01000001.1"/>
</dbReference>
<organism evidence="3 4">
    <name type="scientific">Mycolicibacterium neworleansense</name>
    <dbReference type="NCBI Taxonomy" id="146018"/>
    <lineage>
        <taxon>Bacteria</taxon>
        <taxon>Bacillati</taxon>
        <taxon>Actinomycetota</taxon>
        <taxon>Actinomycetes</taxon>
        <taxon>Mycobacteriales</taxon>
        <taxon>Mycobacteriaceae</taxon>
        <taxon>Mycolicibacterium</taxon>
    </lineage>
</organism>
<accession>A0A0H5RKK8</accession>
<dbReference type="GO" id="GO:0005975">
    <property type="term" value="P:carbohydrate metabolic process"/>
    <property type="evidence" value="ECO:0007669"/>
    <property type="project" value="InterPro"/>
</dbReference>
<gene>
    <name evidence="3" type="ORF">BN2156_01398</name>
</gene>